<dbReference type="InterPro" id="IPR036028">
    <property type="entry name" value="SH3-like_dom_sf"/>
</dbReference>
<dbReference type="Pfam" id="PF18348">
    <property type="entry name" value="SH3_16"/>
    <property type="match status" value="1"/>
</dbReference>
<dbReference type="InterPro" id="IPR041382">
    <property type="entry name" value="SH3_16"/>
</dbReference>
<dbReference type="Proteomes" id="UP000583556">
    <property type="component" value="Unassembled WGS sequence"/>
</dbReference>
<feature type="domain" description="Bacterial dipeptidyl-peptidase SH3" evidence="1">
    <location>
        <begin position="108"/>
        <end position="143"/>
    </location>
</feature>
<keyword evidence="3" id="KW-1185">Reference proteome</keyword>
<comment type="caution">
    <text evidence="2">The sequence shown here is derived from an EMBL/GenBank/DDBJ whole genome shotgun (WGS) entry which is preliminary data.</text>
</comment>
<dbReference type="AlphaFoldDB" id="A0A7Y0BL71"/>
<dbReference type="SUPFAM" id="SSF50044">
    <property type="entry name" value="SH3-domain"/>
    <property type="match status" value="1"/>
</dbReference>
<evidence type="ECO:0000259" key="1">
    <source>
        <dbReference type="Pfam" id="PF18348"/>
    </source>
</evidence>
<sequence length="148" mass="15720">MGIPARTVRRLNRRGDASKRAAFLFREGADLPASNDDILIEQLPDSGELVLSGPSVKLDPLHRPVRGDLAHVALAGKVFVPHYAVPMPHKLLGATELRKTGSETGEVIVTLAAGETFNVLDMAGGWAWGQQGDDGFVGYVPLGAVQAL</sequence>
<organism evidence="2 3">
    <name type="scientific">Novosphingobium olei</name>
    <dbReference type="NCBI Taxonomy" id="2728851"/>
    <lineage>
        <taxon>Bacteria</taxon>
        <taxon>Pseudomonadati</taxon>
        <taxon>Pseudomonadota</taxon>
        <taxon>Alphaproteobacteria</taxon>
        <taxon>Sphingomonadales</taxon>
        <taxon>Sphingomonadaceae</taxon>
        <taxon>Novosphingobium</taxon>
    </lineage>
</organism>
<proteinExistence type="predicted"/>
<reference evidence="2 3" key="1">
    <citation type="submission" date="2020-04" db="EMBL/GenBank/DDBJ databases">
        <title>Novosphingobium sp. TW-4 isolated from soil.</title>
        <authorList>
            <person name="Dahal R.H."/>
            <person name="Chaudhary D.K."/>
        </authorList>
    </citation>
    <scope>NUCLEOTIDE SEQUENCE [LARGE SCALE GENOMIC DNA]</scope>
    <source>
        <strain evidence="2 3">TW-4</strain>
    </source>
</reference>
<evidence type="ECO:0000313" key="2">
    <source>
        <dbReference type="EMBL" id="NML92486.1"/>
    </source>
</evidence>
<evidence type="ECO:0000313" key="3">
    <source>
        <dbReference type="Proteomes" id="UP000583556"/>
    </source>
</evidence>
<dbReference type="EMBL" id="JABBGM010000001">
    <property type="protein sequence ID" value="NML92486.1"/>
    <property type="molecule type" value="Genomic_DNA"/>
</dbReference>
<gene>
    <name evidence="2" type="ORF">HHL27_02225</name>
</gene>
<name>A0A7Y0BL71_9SPHN</name>
<protein>
    <submittedName>
        <fullName evidence="2">SH3 domain-containing protein</fullName>
    </submittedName>
</protein>
<accession>A0A7Y0BL71</accession>